<keyword evidence="2" id="KW-0732">Signal</keyword>
<evidence type="ECO:0000313" key="3">
    <source>
        <dbReference type="EMBL" id="KAI6783410.1"/>
    </source>
</evidence>
<evidence type="ECO:0008006" key="5">
    <source>
        <dbReference type="Google" id="ProtNLM"/>
    </source>
</evidence>
<sequence length="216" mass="22683">MPRTQTFIAAAAMLLSVARADTITITAKADNTFEPNNVQADEGDMVEFRFARGNHSVVTGLYEFPCAPLDMGSGFFSGFVDTTDDEADKLFRVRINNTEPIAFYSSVDGQCADGMVGMINADDDHTLDDYRSRAEAVASSISPRNGPYGGELDNVNDSNEDGDDSNDNMDDEENDNSSGNGNGNGDDNGNGNAAGALGAPAAGLIMASLGFAALLL</sequence>
<reference evidence="3" key="1">
    <citation type="journal article" date="2021" name="J Fungi (Basel)">
        <title>Genomic and Metabolomic Analyses of the Marine Fungus Emericellopsis cladophorae: Insights into Saltwater Adaptability Mechanisms and Its Biosynthetic Potential.</title>
        <authorList>
            <person name="Goncalves M.F.M."/>
            <person name="Hilario S."/>
            <person name="Van de Peer Y."/>
            <person name="Esteves A.C."/>
            <person name="Alves A."/>
        </authorList>
    </citation>
    <scope>NUCLEOTIDE SEQUENCE</scope>
    <source>
        <strain evidence="3">MUM 19.33</strain>
    </source>
</reference>
<proteinExistence type="predicted"/>
<evidence type="ECO:0000256" key="1">
    <source>
        <dbReference type="SAM" id="MobiDB-lite"/>
    </source>
</evidence>
<dbReference type="AlphaFoldDB" id="A0A9Q0BG74"/>
<dbReference type="CDD" id="cd00920">
    <property type="entry name" value="Cupredoxin"/>
    <property type="match status" value="1"/>
</dbReference>
<evidence type="ECO:0000313" key="4">
    <source>
        <dbReference type="Proteomes" id="UP001055219"/>
    </source>
</evidence>
<feature type="compositionally biased region" description="Acidic residues" evidence="1">
    <location>
        <begin position="158"/>
        <end position="175"/>
    </location>
</feature>
<feature type="signal peptide" evidence="2">
    <location>
        <begin position="1"/>
        <end position="20"/>
    </location>
</feature>
<accession>A0A9Q0BG74</accession>
<dbReference type="Gene3D" id="2.60.40.420">
    <property type="entry name" value="Cupredoxins - blue copper proteins"/>
    <property type="match status" value="1"/>
</dbReference>
<feature type="chain" id="PRO_5040473651" description="Extracellular serine-rich protein" evidence="2">
    <location>
        <begin position="21"/>
        <end position="216"/>
    </location>
</feature>
<feature type="region of interest" description="Disordered" evidence="1">
    <location>
        <begin position="136"/>
        <end position="191"/>
    </location>
</feature>
<dbReference type="Proteomes" id="UP001055219">
    <property type="component" value="Unassembled WGS sequence"/>
</dbReference>
<dbReference type="SUPFAM" id="SSF49503">
    <property type="entry name" value="Cupredoxins"/>
    <property type="match status" value="1"/>
</dbReference>
<organism evidence="3 4">
    <name type="scientific">Emericellopsis cladophorae</name>
    <dbReference type="NCBI Taxonomy" id="2686198"/>
    <lineage>
        <taxon>Eukaryota</taxon>
        <taxon>Fungi</taxon>
        <taxon>Dikarya</taxon>
        <taxon>Ascomycota</taxon>
        <taxon>Pezizomycotina</taxon>
        <taxon>Sordariomycetes</taxon>
        <taxon>Hypocreomycetidae</taxon>
        <taxon>Hypocreales</taxon>
        <taxon>Bionectriaceae</taxon>
        <taxon>Emericellopsis</taxon>
    </lineage>
</organism>
<keyword evidence="4" id="KW-1185">Reference proteome</keyword>
<dbReference type="EMBL" id="JAGIXG020000008">
    <property type="protein sequence ID" value="KAI6783410.1"/>
    <property type="molecule type" value="Genomic_DNA"/>
</dbReference>
<name>A0A9Q0BG74_9HYPO</name>
<gene>
    <name evidence="3" type="ORF">J7T54_004437</name>
</gene>
<dbReference type="InterPro" id="IPR008972">
    <property type="entry name" value="Cupredoxin"/>
</dbReference>
<dbReference type="RefSeq" id="XP_051364266.1">
    <property type="nucleotide sequence ID" value="XM_051504355.1"/>
</dbReference>
<reference evidence="3" key="2">
    <citation type="submission" date="2022-07" db="EMBL/GenBank/DDBJ databases">
        <authorList>
            <person name="Goncalves M.F.M."/>
            <person name="Hilario S."/>
            <person name="Van De Peer Y."/>
            <person name="Esteves A.C."/>
            <person name="Alves A."/>
        </authorList>
    </citation>
    <scope>NUCLEOTIDE SEQUENCE</scope>
    <source>
        <strain evidence="3">MUM 19.33</strain>
    </source>
</reference>
<dbReference type="OrthoDB" id="5421909at2759"/>
<dbReference type="GeneID" id="75830925"/>
<protein>
    <recommendedName>
        <fullName evidence="5">Extracellular serine-rich protein</fullName>
    </recommendedName>
</protein>
<comment type="caution">
    <text evidence="3">The sequence shown here is derived from an EMBL/GenBank/DDBJ whole genome shotgun (WGS) entry which is preliminary data.</text>
</comment>
<dbReference type="PANTHER" id="PTHR34883:SF15">
    <property type="entry name" value="EXTRACELLULAR SERINE-RICH PROTEIN"/>
    <property type="match status" value="1"/>
</dbReference>
<dbReference type="PANTHER" id="PTHR34883">
    <property type="entry name" value="SERINE-RICH PROTEIN, PUTATIVE-RELATED-RELATED"/>
    <property type="match status" value="1"/>
</dbReference>
<dbReference type="InterPro" id="IPR052953">
    <property type="entry name" value="Ser-rich/MCO-related"/>
</dbReference>
<evidence type="ECO:0000256" key="2">
    <source>
        <dbReference type="SAM" id="SignalP"/>
    </source>
</evidence>